<evidence type="ECO:0000256" key="10">
    <source>
        <dbReference type="ARBA" id="ARBA00023136"/>
    </source>
</evidence>
<evidence type="ECO:0000256" key="12">
    <source>
        <dbReference type="ARBA" id="ARBA00049128"/>
    </source>
</evidence>
<feature type="compositionally biased region" description="Acidic residues" evidence="14">
    <location>
        <begin position="194"/>
        <end position="209"/>
    </location>
</feature>
<feature type="region of interest" description="Disordered" evidence="14">
    <location>
        <begin position="854"/>
        <end position="875"/>
    </location>
</feature>
<keyword evidence="9 13" id="KW-1133">Transmembrane helix</keyword>
<dbReference type="SUPFAM" id="SSF56784">
    <property type="entry name" value="HAD-like"/>
    <property type="match status" value="1"/>
</dbReference>
<comment type="caution">
    <text evidence="17">The sequence shown here is derived from an EMBL/GenBank/DDBJ whole genome shotgun (WGS) entry which is preliminary data.</text>
</comment>
<dbReference type="InterPro" id="IPR001757">
    <property type="entry name" value="P_typ_ATPase"/>
</dbReference>
<evidence type="ECO:0000313" key="18">
    <source>
        <dbReference type="Proteomes" id="UP001498398"/>
    </source>
</evidence>
<evidence type="ECO:0000259" key="16">
    <source>
        <dbReference type="Pfam" id="PF16212"/>
    </source>
</evidence>
<dbReference type="NCBIfam" id="TIGR01652">
    <property type="entry name" value="ATPase-Plipid"/>
    <property type="match status" value="1"/>
</dbReference>
<dbReference type="InterPro" id="IPR032630">
    <property type="entry name" value="P_typ_ATPase_c"/>
</dbReference>
<sequence length="1400" mass="157136">MAPAPPNRFVALYRRVKSFSVEDLFSRKREPGPPRTVVVNKSLPEQYLDHRGRVKREHVYCSNQVISSKYTIITFVPRNLLEQFRRIANIYFLALVIVQSFSKFATISPGVVALPLIIIIFLTACKDGYEDYRRHQADRRVNSSSVKVLSGGTWTNPNAMKGKSKTFIRGIIPQRRKQPPAIDSTPLEDKLDSLPDETELNDPDVEYDYDPPKRNGPHWQNTLWEDVRVGDFVKIMDNQSIPADILICATSDEENVAYVETKGLDGETNLKSRNAIAALTHIRSALDCADPSNSFEVSVDRPEVNMYRLNGSVKMDEKMSSVDLQTVLLRGTVLKNTAWVIGVVLFTGEDTKVVMNAGGTPSKRSRVERQMNPQVLINLGLIALMSVVCAVVDSSLEKYYFPRGAPWLFDDNQSDDNPSINGIITWVFALLTFQTLVPISLYLSIEVVRTLQSAWIYFDKDIHYEKNGQSTQARSWNLSDDLGQIEYIFSDKTGTLTQNSMVFRQCSIGGKPYRGDPELLGDEEGKTSDSIDIEKAKLRPSDSSSKLGLDSTVPPSAAKDDVVHFKDSILASDIEAAISEDPDPESINHFRNLNGFFSVLALCHTVLTAVDPVTGAIQYKAQSPDEAALVQAAADVGYVFLGRDKETLSLKTPGSDVPERYELLNVLEFTSARKRMSVILRKLDEDGRIFLLSKGADNVIFERLKPGSDDLKKVTENHLSEFANEGLRTLTLAYKVISEDEFDVFNQRYHEASVAIEDREGKIEAVSDEMERNLRLLGATAIEDRLQDGVPEAIADLKRAGIKVWVATGDKLETAIAIGRSTNLIASDSNIIIVRGGNKPVEQQLANALTQFFPEQSERSAPPRPSMQSRRSSRRASWMHALQRVDTGVSSIVGEGNGERPGGFILVVDGAALLHALENDENKALLLRLGTLCEGVICCRVSPLQKALIVKLVKDGLKAMTLAIGDGANDVSMIQAADVGVGISGEEGLQAVNSSDYAIAQFRFLKKLLLVHGHWSYARNGTMILNFFYKNVVPTGVLWWFQIFCGWSATFVFDYNYILFWNSIWTIAPVVGIGLFDRILDYRVLMELPELYHFGRERYWFSFRDFFIYMFDGIYQSVILYFFIMYTYTTTSARSDGYDVGLYEWSTASAVAAVMVADIFTGMTATAWTWWLVFAVFIGIVIVWAYTLIYSALSPSYQWTFTYGLYYFLCTSAYFWLGLLFVFVLSLAPRLMAKAYKSAFAPDDLDIIRYIHKTEPYRDLSADAHPEPQIAMGIGLSEMKQRRRVSRISSHAEQQRLASRRSSMRSLSQRSVTTIERPPAALDLRVASRTDMSTGMVSADRGFDFATEEDGVAMRRIQTNLSERRSSRLFETNPNADLEPRRKGKGSLFSLRRKKKRPSE</sequence>
<accession>A0ABR1J9L7</accession>
<feature type="transmembrane region" description="Helical" evidence="13">
    <location>
        <begin position="1106"/>
        <end position="1128"/>
    </location>
</feature>
<dbReference type="Pfam" id="PF16212">
    <property type="entry name" value="PhoLip_ATPase_C"/>
    <property type="match status" value="1"/>
</dbReference>
<dbReference type="PANTHER" id="PTHR24092">
    <property type="entry name" value="PROBABLE PHOSPHOLIPID-TRANSPORTING ATPASE"/>
    <property type="match status" value="1"/>
</dbReference>
<feature type="region of interest" description="Disordered" evidence="14">
    <location>
        <begin position="1285"/>
        <end position="1313"/>
    </location>
</feature>
<feature type="transmembrane region" description="Helical" evidence="13">
    <location>
        <begin position="423"/>
        <end position="443"/>
    </location>
</feature>
<feature type="transmembrane region" description="Helical" evidence="13">
    <location>
        <begin position="375"/>
        <end position="396"/>
    </location>
</feature>
<dbReference type="EMBL" id="JBANRG010000023">
    <property type="protein sequence ID" value="KAK7455128.1"/>
    <property type="molecule type" value="Genomic_DNA"/>
</dbReference>
<evidence type="ECO:0000256" key="6">
    <source>
        <dbReference type="ARBA" id="ARBA00022840"/>
    </source>
</evidence>
<evidence type="ECO:0000256" key="2">
    <source>
        <dbReference type="ARBA" id="ARBA00008109"/>
    </source>
</evidence>
<feature type="transmembrane region" description="Helical" evidence="13">
    <location>
        <begin position="1055"/>
        <end position="1076"/>
    </location>
</feature>
<dbReference type="InterPro" id="IPR008250">
    <property type="entry name" value="ATPase_P-typ_transduc_dom_A_sf"/>
</dbReference>
<dbReference type="SFLD" id="SFLDS00003">
    <property type="entry name" value="Haloacid_Dehalogenase"/>
    <property type="match status" value="1"/>
</dbReference>
<keyword evidence="6 13" id="KW-0067">ATP-binding</keyword>
<dbReference type="SFLD" id="SFLDF00027">
    <property type="entry name" value="p-type_atpase"/>
    <property type="match status" value="1"/>
</dbReference>
<comment type="catalytic activity">
    <reaction evidence="12">
        <text>a 1,2-diacyl-sn-glycero-3-phosphoethanolamine(out) + ATP + H2O = a 1,2-diacyl-sn-glycero-3-phosphoethanolamine(in) + ADP + phosphate + H(+)</text>
        <dbReference type="Rhea" id="RHEA:66132"/>
        <dbReference type="ChEBI" id="CHEBI:15377"/>
        <dbReference type="ChEBI" id="CHEBI:15378"/>
        <dbReference type="ChEBI" id="CHEBI:30616"/>
        <dbReference type="ChEBI" id="CHEBI:43474"/>
        <dbReference type="ChEBI" id="CHEBI:64612"/>
        <dbReference type="ChEBI" id="CHEBI:456216"/>
    </reaction>
    <physiologicalReaction direction="left-to-right" evidence="12">
        <dbReference type="Rhea" id="RHEA:66133"/>
    </physiologicalReaction>
</comment>
<feature type="transmembrane region" description="Helical" evidence="13">
    <location>
        <begin position="1205"/>
        <end position="1228"/>
    </location>
</feature>
<dbReference type="SUPFAM" id="SSF81660">
    <property type="entry name" value="Metal cation-transporting ATPase, ATP-binding domain N"/>
    <property type="match status" value="1"/>
</dbReference>
<evidence type="ECO:0000256" key="9">
    <source>
        <dbReference type="ARBA" id="ARBA00022989"/>
    </source>
</evidence>
<reference evidence="17 18" key="1">
    <citation type="submission" date="2024-01" db="EMBL/GenBank/DDBJ databases">
        <title>A draft genome for the cacao thread blight pathogen Marasmiellus scandens.</title>
        <authorList>
            <person name="Baruah I.K."/>
            <person name="Leung J."/>
            <person name="Bukari Y."/>
            <person name="Amoako-Attah I."/>
            <person name="Meinhardt L.W."/>
            <person name="Bailey B.A."/>
            <person name="Cohen S.P."/>
        </authorList>
    </citation>
    <scope>NUCLEOTIDE SEQUENCE [LARGE SCALE GENOMIC DNA]</scope>
    <source>
        <strain evidence="17 18">GH-19</strain>
    </source>
</reference>
<dbReference type="PRINTS" id="PR00119">
    <property type="entry name" value="CATATPASE"/>
</dbReference>
<feature type="transmembrane region" description="Helical" evidence="13">
    <location>
        <begin position="1140"/>
        <end position="1161"/>
    </location>
</feature>
<evidence type="ECO:0000256" key="11">
    <source>
        <dbReference type="ARBA" id="ARBA00034036"/>
    </source>
</evidence>
<feature type="transmembrane region" description="Helical" evidence="13">
    <location>
        <begin position="107"/>
        <end position="125"/>
    </location>
</feature>
<evidence type="ECO:0000256" key="3">
    <source>
        <dbReference type="ARBA" id="ARBA00022692"/>
    </source>
</evidence>
<evidence type="ECO:0000256" key="5">
    <source>
        <dbReference type="ARBA" id="ARBA00022741"/>
    </source>
</evidence>
<keyword evidence="5 13" id="KW-0547">Nucleotide-binding</keyword>
<keyword evidence="4" id="KW-0479">Metal-binding</keyword>
<keyword evidence="8 13" id="KW-1278">Translocase</keyword>
<evidence type="ECO:0000256" key="8">
    <source>
        <dbReference type="ARBA" id="ARBA00022967"/>
    </source>
</evidence>
<keyword evidence="7 13" id="KW-0460">Magnesium</keyword>
<dbReference type="InterPro" id="IPR023299">
    <property type="entry name" value="ATPase_P-typ_cyto_dom_N"/>
</dbReference>
<comment type="similarity">
    <text evidence="2 13">Belongs to the cation transport ATPase (P-type) (TC 3.A.3) family. Type IV subfamily.</text>
</comment>
<dbReference type="InterPro" id="IPR018303">
    <property type="entry name" value="ATPase_P-typ_P_site"/>
</dbReference>
<dbReference type="InterPro" id="IPR032631">
    <property type="entry name" value="P-type_ATPase_N"/>
</dbReference>
<evidence type="ECO:0000259" key="15">
    <source>
        <dbReference type="Pfam" id="PF16209"/>
    </source>
</evidence>
<dbReference type="Proteomes" id="UP001498398">
    <property type="component" value="Unassembled WGS sequence"/>
</dbReference>
<evidence type="ECO:0000256" key="4">
    <source>
        <dbReference type="ARBA" id="ARBA00022723"/>
    </source>
</evidence>
<feature type="transmembrane region" description="Helical" evidence="13">
    <location>
        <begin position="1027"/>
        <end position="1049"/>
    </location>
</feature>
<dbReference type="SFLD" id="SFLDG00002">
    <property type="entry name" value="C1.7:_P-type_atpase_like"/>
    <property type="match status" value="1"/>
</dbReference>
<feature type="transmembrane region" description="Helical" evidence="13">
    <location>
        <begin position="1168"/>
        <end position="1193"/>
    </location>
</feature>
<dbReference type="InterPro" id="IPR044492">
    <property type="entry name" value="P_typ_ATPase_HD_dom"/>
</dbReference>
<feature type="region of interest" description="Disordered" evidence="14">
    <location>
        <begin position="1365"/>
        <end position="1400"/>
    </location>
</feature>
<feature type="compositionally biased region" description="Basic residues" evidence="14">
    <location>
        <begin position="1391"/>
        <end position="1400"/>
    </location>
</feature>
<feature type="domain" description="P-type ATPase C-terminal" evidence="16">
    <location>
        <begin position="992"/>
        <end position="1242"/>
    </location>
</feature>
<evidence type="ECO:0000256" key="1">
    <source>
        <dbReference type="ARBA" id="ARBA00004141"/>
    </source>
</evidence>
<evidence type="ECO:0000313" key="17">
    <source>
        <dbReference type="EMBL" id="KAK7455128.1"/>
    </source>
</evidence>
<keyword evidence="3 13" id="KW-0812">Transmembrane</keyword>
<dbReference type="Gene3D" id="3.40.1110.10">
    <property type="entry name" value="Calcium-transporting ATPase, cytoplasmic domain N"/>
    <property type="match status" value="1"/>
</dbReference>
<evidence type="ECO:0000256" key="13">
    <source>
        <dbReference type="RuleBase" id="RU362033"/>
    </source>
</evidence>
<keyword evidence="18" id="KW-1185">Reference proteome</keyword>
<dbReference type="SUPFAM" id="SSF81665">
    <property type="entry name" value="Calcium ATPase, transmembrane domain M"/>
    <property type="match status" value="1"/>
</dbReference>
<dbReference type="PROSITE" id="PS00154">
    <property type="entry name" value="ATPASE_E1_E2"/>
    <property type="match status" value="1"/>
</dbReference>
<dbReference type="NCBIfam" id="TIGR01494">
    <property type="entry name" value="ATPase_P-type"/>
    <property type="match status" value="1"/>
</dbReference>
<evidence type="ECO:0000256" key="14">
    <source>
        <dbReference type="SAM" id="MobiDB-lite"/>
    </source>
</evidence>
<keyword evidence="10 13" id="KW-0472">Membrane</keyword>
<dbReference type="SUPFAM" id="SSF81653">
    <property type="entry name" value="Calcium ATPase, transduction domain A"/>
    <property type="match status" value="1"/>
</dbReference>
<proteinExistence type="inferred from homology"/>
<dbReference type="InterPro" id="IPR023298">
    <property type="entry name" value="ATPase_P-typ_TM_dom_sf"/>
</dbReference>
<dbReference type="PANTHER" id="PTHR24092:SF153">
    <property type="entry name" value="PHOSPHOLIPID-TRANSPORTING ATPASE"/>
    <property type="match status" value="1"/>
</dbReference>
<dbReference type="Pfam" id="PF16209">
    <property type="entry name" value="PhoLip_ATPase_N"/>
    <property type="match status" value="1"/>
</dbReference>
<gene>
    <name evidence="17" type="ORF">VKT23_010999</name>
</gene>
<evidence type="ECO:0000256" key="7">
    <source>
        <dbReference type="ARBA" id="ARBA00022842"/>
    </source>
</evidence>
<organism evidence="17 18">
    <name type="scientific">Marasmiellus scandens</name>
    <dbReference type="NCBI Taxonomy" id="2682957"/>
    <lineage>
        <taxon>Eukaryota</taxon>
        <taxon>Fungi</taxon>
        <taxon>Dikarya</taxon>
        <taxon>Basidiomycota</taxon>
        <taxon>Agaricomycotina</taxon>
        <taxon>Agaricomycetes</taxon>
        <taxon>Agaricomycetidae</taxon>
        <taxon>Agaricales</taxon>
        <taxon>Marasmiineae</taxon>
        <taxon>Omphalotaceae</taxon>
        <taxon>Marasmiellus</taxon>
    </lineage>
</organism>
<dbReference type="InterPro" id="IPR023214">
    <property type="entry name" value="HAD_sf"/>
</dbReference>
<name>A0ABR1J9L7_9AGAR</name>
<comment type="catalytic activity">
    <reaction evidence="11 13">
        <text>ATP + H2O + phospholipidSide 1 = ADP + phosphate + phospholipidSide 2.</text>
        <dbReference type="EC" id="7.6.2.1"/>
    </reaction>
</comment>
<dbReference type="InterPro" id="IPR006539">
    <property type="entry name" value="P-type_ATPase_IV"/>
</dbReference>
<feature type="domain" description="P-type ATPase N-terminal" evidence="15">
    <location>
        <begin position="56"/>
        <end position="110"/>
    </location>
</feature>
<dbReference type="Pfam" id="PF13246">
    <property type="entry name" value="Cation_ATPase"/>
    <property type="match status" value="1"/>
</dbReference>
<protein>
    <recommendedName>
        <fullName evidence="13">Phospholipid-transporting ATPase</fullName>
        <ecNumber evidence="13">7.6.2.1</ecNumber>
    </recommendedName>
</protein>
<comment type="subcellular location">
    <subcellularLocation>
        <location evidence="1 13">Membrane</location>
        <topology evidence="1 13">Multi-pass membrane protein</topology>
    </subcellularLocation>
</comment>
<dbReference type="InterPro" id="IPR036412">
    <property type="entry name" value="HAD-like_sf"/>
</dbReference>
<dbReference type="Gene3D" id="2.70.150.10">
    <property type="entry name" value="Calcium-transporting ATPase, cytoplasmic transduction domain A"/>
    <property type="match status" value="1"/>
</dbReference>
<feature type="region of interest" description="Disordered" evidence="14">
    <location>
        <begin position="176"/>
        <end position="217"/>
    </location>
</feature>
<dbReference type="Gene3D" id="3.40.50.1000">
    <property type="entry name" value="HAD superfamily/HAD-like"/>
    <property type="match status" value="1"/>
</dbReference>
<dbReference type="EC" id="7.6.2.1" evidence="13"/>